<keyword evidence="4" id="KW-0050">Antiport</keyword>
<feature type="transmembrane region" description="Helical" evidence="11">
    <location>
        <begin position="233"/>
        <end position="251"/>
    </location>
</feature>
<accession>A0A0N0XL51</accession>
<name>A0A0N0XL51_9NEIS</name>
<dbReference type="AlphaFoldDB" id="A0A0N0XL51"/>
<dbReference type="Gene3D" id="3.40.50.720">
    <property type="entry name" value="NAD(P)-binding Rossmann-like Domain"/>
    <property type="match status" value="1"/>
</dbReference>
<evidence type="ECO:0000256" key="6">
    <source>
        <dbReference type="ARBA" id="ARBA00022692"/>
    </source>
</evidence>
<dbReference type="GO" id="GO:0005886">
    <property type="term" value="C:plasma membrane"/>
    <property type="evidence" value="ECO:0007669"/>
    <property type="project" value="TreeGrafter"/>
</dbReference>
<dbReference type="InterPro" id="IPR004771">
    <property type="entry name" value="K/H_exchanger"/>
</dbReference>
<keyword evidence="14" id="KW-1185">Reference proteome</keyword>
<reference evidence="13 14" key="1">
    <citation type="submission" date="2015-07" db="EMBL/GenBank/DDBJ databases">
        <title>Draft genome sequence of the Amantichitinum ursilacus IGB-41, a new chitin-degrading bacterium.</title>
        <authorList>
            <person name="Kirstahler P."/>
            <person name="Guenther M."/>
            <person name="Grumaz C."/>
            <person name="Rupp S."/>
            <person name="Zibek S."/>
            <person name="Sohn K."/>
        </authorList>
    </citation>
    <scope>NUCLEOTIDE SEQUENCE [LARGE SCALE GENOMIC DNA]</scope>
    <source>
        <strain evidence="13 14">IGB-41</strain>
    </source>
</reference>
<dbReference type="GO" id="GO:0015297">
    <property type="term" value="F:antiporter activity"/>
    <property type="evidence" value="ECO:0007669"/>
    <property type="project" value="UniProtKB-KW"/>
</dbReference>
<comment type="subcellular location">
    <subcellularLocation>
        <location evidence="1">Endomembrane system</location>
        <topology evidence="1">Multi-pass membrane protein</topology>
    </subcellularLocation>
</comment>
<dbReference type="STRING" id="857265.WG78_01210"/>
<dbReference type="Gene3D" id="1.20.1530.20">
    <property type="match status" value="1"/>
</dbReference>
<gene>
    <name evidence="13" type="primary">kefC_1</name>
    <name evidence="13" type="ORF">WG78_01210</name>
</gene>
<evidence type="ECO:0000256" key="4">
    <source>
        <dbReference type="ARBA" id="ARBA00022449"/>
    </source>
</evidence>
<evidence type="ECO:0000256" key="11">
    <source>
        <dbReference type="SAM" id="Phobius"/>
    </source>
</evidence>
<organism evidence="13 14">
    <name type="scientific">Amantichitinum ursilacus</name>
    <dbReference type="NCBI Taxonomy" id="857265"/>
    <lineage>
        <taxon>Bacteria</taxon>
        <taxon>Pseudomonadati</taxon>
        <taxon>Pseudomonadota</taxon>
        <taxon>Betaproteobacteria</taxon>
        <taxon>Neisseriales</taxon>
        <taxon>Chitinibacteraceae</taxon>
        <taxon>Amantichitinum</taxon>
    </lineage>
</organism>
<feature type="transmembrane region" description="Helical" evidence="11">
    <location>
        <begin position="263"/>
        <end position="282"/>
    </location>
</feature>
<evidence type="ECO:0000256" key="10">
    <source>
        <dbReference type="ARBA" id="ARBA00023136"/>
    </source>
</evidence>
<sequence length="597" mass="64835">MPGLTQAILLLAAAVLVVPILKRFGLAAVLGYLVAGVLIGPWGLKLVGEPEQILQTTEFGVVLLMFVIGLELQPSRLWVLRRAVFGLGGAQVVLCSLALGSIAMACGLSWEAAAVVGVSLSMSSTAFVLQMLAEKNQLTTQYGRDAFAVLLFQDLSVIPVLAALPWLSPGHVDQSGIPLWMSLLALVAIIAAGRFLLRPAFGLVARAKSRDLLTMATLLVVTGTAWLMEAAGLSMSLGAFVAGVLLADSEFRHEVEANIEPFKGVLLGMFFVAVGLSANMGLLVAKPLLVVLLAVGLMVVKALILWGIERVAGATGKVSRRFAVYLCQGGEFAFVLLSLADEGRILPQATAQLLSLAVTLSMALTPFVVLGHERIIVPWREKRATREFDELPELDNPVIVAGFGRFGQVVARMLRSKRIKATLLEISPDQVDFVKRFGNQVYYGDASRVDLLRAAGADKAKVFVLAIDDIPASIKTAETVREHFPHLKIFARARNRFHYYRLMDLGVESAVRETFPASVELGIDVLEALGTTRLDAERTGRIFRQHDEALLQRQMAIYHDEDKLIQASRDAMQELEALFEADEIPSEPAPYHPAEAR</sequence>
<keyword evidence="8 11" id="KW-1133">Transmembrane helix</keyword>
<feature type="transmembrane region" description="Helical" evidence="11">
    <location>
        <begin position="112"/>
        <end position="133"/>
    </location>
</feature>
<feature type="transmembrane region" description="Helical" evidence="11">
    <location>
        <begin position="179"/>
        <end position="197"/>
    </location>
</feature>
<proteinExistence type="inferred from homology"/>
<feature type="transmembrane region" description="Helical" evidence="11">
    <location>
        <begin position="7"/>
        <end position="33"/>
    </location>
</feature>
<keyword evidence="3" id="KW-0813">Transport</keyword>
<evidence type="ECO:0000256" key="7">
    <source>
        <dbReference type="ARBA" id="ARBA00022958"/>
    </source>
</evidence>
<evidence type="ECO:0000256" key="2">
    <source>
        <dbReference type="ARBA" id="ARBA00005551"/>
    </source>
</evidence>
<dbReference type="InterPro" id="IPR036291">
    <property type="entry name" value="NAD(P)-bd_dom_sf"/>
</dbReference>
<dbReference type="EMBL" id="LAQT01000001">
    <property type="protein sequence ID" value="KPC55234.1"/>
    <property type="molecule type" value="Genomic_DNA"/>
</dbReference>
<feature type="transmembrane region" description="Helical" evidence="11">
    <location>
        <begin position="320"/>
        <end position="339"/>
    </location>
</feature>
<dbReference type="GO" id="GO:0008324">
    <property type="term" value="F:monoatomic cation transmembrane transporter activity"/>
    <property type="evidence" value="ECO:0007669"/>
    <property type="project" value="InterPro"/>
</dbReference>
<protein>
    <submittedName>
        <fullName evidence="13">Glutathione-regulated potassium-efflux system protein KefC</fullName>
    </submittedName>
</protein>
<evidence type="ECO:0000256" key="8">
    <source>
        <dbReference type="ARBA" id="ARBA00022989"/>
    </source>
</evidence>
<dbReference type="OrthoDB" id="9781411at2"/>
<comment type="similarity">
    <text evidence="2">Belongs to the monovalent cation:proton antiporter 2 (CPA2) transporter (TC 2.A.37) family.</text>
</comment>
<evidence type="ECO:0000259" key="12">
    <source>
        <dbReference type="PROSITE" id="PS51201"/>
    </source>
</evidence>
<dbReference type="PANTHER" id="PTHR46157:SF4">
    <property type="entry name" value="K(+) EFFLUX ANTIPORTER 3, CHLOROPLASTIC"/>
    <property type="match status" value="1"/>
</dbReference>
<evidence type="ECO:0000256" key="9">
    <source>
        <dbReference type="ARBA" id="ARBA00023065"/>
    </source>
</evidence>
<feature type="transmembrane region" description="Helical" evidence="11">
    <location>
        <begin position="351"/>
        <end position="370"/>
    </location>
</feature>
<dbReference type="Pfam" id="PF02254">
    <property type="entry name" value="TrkA_N"/>
    <property type="match status" value="1"/>
</dbReference>
<comment type="caution">
    <text evidence="13">The sequence shown here is derived from an EMBL/GenBank/DDBJ whole genome shotgun (WGS) entry which is preliminary data.</text>
</comment>
<feature type="transmembrane region" description="Helical" evidence="11">
    <location>
        <begin position="288"/>
        <end position="308"/>
    </location>
</feature>
<dbReference type="PATRIC" id="fig|857265.3.peg.256"/>
<dbReference type="Proteomes" id="UP000037939">
    <property type="component" value="Unassembled WGS sequence"/>
</dbReference>
<evidence type="ECO:0000256" key="1">
    <source>
        <dbReference type="ARBA" id="ARBA00004127"/>
    </source>
</evidence>
<dbReference type="InterPro" id="IPR038770">
    <property type="entry name" value="Na+/solute_symporter_sf"/>
</dbReference>
<dbReference type="GO" id="GO:0012505">
    <property type="term" value="C:endomembrane system"/>
    <property type="evidence" value="ECO:0007669"/>
    <property type="project" value="UniProtKB-SubCell"/>
</dbReference>
<feature type="transmembrane region" description="Helical" evidence="11">
    <location>
        <begin position="53"/>
        <end position="72"/>
    </location>
</feature>
<evidence type="ECO:0000313" key="13">
    <source>
        <dbReference type="EMBL" id="KPC55234.1"/>
    </source>
</evidence>
<dbReference type="RefSeq" id="WP_053935951.1">
    <property type="nucleotide sequence ID" value="NZ_LAQT01000001.1"/>
</dbReference>
<feature type="transmembrane region" description="Helical" evidence="11">
    <location>
        <begin position="84"/>
        <end position="106"/>
    </location>
</feature>
<keyword evidence="5" id="KW-0633">Potassium transport</keyword>
<dbReference type="GO" id="GO:0006813">
    <property type="term" value="P:potassium ion transport"/>
    <property type="evidence" value="ECO:0007669"/>
    <property type="project" value="UniProtKB-KW"/>
</dbReference>
<dbReference type="FunFam" id="3.40.50.720:FF:000036">
    <property type="entry name" value="Glutathione-regulated potassium-efflux system protein KefB"/>
    <property type="match status" value="1"/>
</dbReference>
<evidence type="ECO:0000256" key="5">
    <source>
        <dbReference type="ARBA" id="ARBA00022538"/>
    </source>
</evidence>
<dbReference type="SUPFAM" id="SSF51735">
    <property type="entry name" value="NAD(P)-binding Rossmann-fold domains"/>
    <property type="match status" value="1"/>
</dbReference>
<feature type="domain" description="RCK N-terminal" evidence="12">
    <location>
        <begin position="395"/>
        <end position="511"/>
    </location>
</feature>
<keyword evidence="6 11" id="KW-0812">Transmembrane</keyword>
<dbReference type="InterPro" id="IPR003148">
    <property type="entry name" value="RCK_N"/>
</dbReference>
<dbReference type="PROSITE" id="PS51201">
    <property type="entry name" value="RCK_N"/>
    <property type="match status" value="1"/>
</dbReference>
<evidence type="ECO:0000313" key="14">
    <source>
        <dbReference type="Proteomes" id="UP000037939"/>
    </source>
</evidence>
<keyword evidence="10 11" id="KW-0472">Membrane</keyword>
<dbReference type="PANTHER" id="PTHR46157">
    <property type="entry name" value="K(+) EFFLUX ANTIPORTER 3, CHLOROPLASTIC"/>
    <property type="match status" value="1"/>
</dbReference>
<keyword evidence="7" id="KW-0630">Potassium</keyword>
<dbReference type="GO" id="GO:1902600">
    <property type="term" value="P:proton transmembrane transport"/>
    <property type="evidence" value="ECO:0007669"/>
    <property type="project" value="InterPro"/>
</dbReference>
<dbReference type="InterPro" id="IPR006153">
    <property type="entry name" value="Cation/H_exchanger_TM"/>
</dbReference>
<dbReference type="Pfam" id="PF00999">
    <property type="entry name" value="Na_H_Exchanger"/>
    <property type="match status" value="1"/>
</dbReference>
<feature type="transmembrane region" description="Helical" evidence="11">
    <location>
        <begin position="145"/>
        <end position="167"/>
    </location>
</feature>
<evidence type="ECO:0000256" key="3">
    <source>
        <dbReference type="ARBA" id="ARBA00022448"/>
    </source>
</evidence>
<keyword evidence="9" id="KW-0406">Ion transport</keyword>
<dbReference type="NCBIfam" id="TIGR00932">
    <property type="entry name" value="2a37"/>
    <property type="match status" value="1"/>
</dbReference>